<protein>
    <submittedName>
        <fullName evidence="1">Uncharacterized protein</fullName>
    </submittedName>
</protein>
<name>A0ABM9DQJ8_9HYPH</name>
<keyword evidence="2" id="KW-1185">Reference proteome</keyword>
<dbReference type="EMBL" id="CAKXZS010000013">
    <property type="protein sequence ID" value="CAH2398942.1"/>
    <property type="molecule type" value="Genomic_DNA"/>
</dbReference>
<comment type="caution">
    <text evidence="1">The sequence shown here is derived from an EMBL/GenBank/DDBJ whole genome shotgun (WGS) entry which is preliminary data.</text>
</comment>
<organism evidence="1 2">
    <name type="scientific">Mesorhizobium ventifaucium</name>
    <dbReference type="NCBI Taxonomy" id="666020"/>
    <lineage>
        <taxon>Bacteria</taxon>
        <taxon>Pseudomonadati</taxon>
        <taxon>Pseudomonadota</taxon>
        <taxon>Alphaproteobacteria</taxon>
        <taxon>Hyphomicrobiales</taxon>
        <taxon>Phyllobacteriaceae</taxon>
        <taxon>Mesorhizobium</taxon>
    </lineage>
</organism>
<reference evidence="1" key="1">
    <citation type="submission" date="2022-03" db="EMBL/GenBank/DDBJ databases">
        <authorList>
            <person name="Brunel B."/>
        </authorList>
    </citation>
    <scope>NUCLEOTIDE SEQUENCE</scope>
    <source>
        <strain evidence="1">STM4922sample</strain>
    </source>
</reference>
<dbReference type="Proteomes" id="UP001152604">
    <property type="component" value="Unassembled WGS sequence"/>
</dbReference>
<evidence type="ECO:0000313" key="1">
    <source>
        <dbReference type="EMBL" id="CAH2398942.1"/>
    </source>
</evidence>
<sequence length="39" mass="4541">MAERRYAARGREGPQVSDFITPESDLLVLRLLLIHTIFR</sequence>
<accession>A0ABM9DQJ8</accession>
<gene>
    <name evidence="1" type="ORF">MES4922_200026</name>
</gene>
<proteinExistence type="predicted"/>
<evidence type="ECO:0000313" key="2">
    <source>
        <dbReference type="Proteomes" id="UP001152604"/>
    </source>
</evidence>